<name>A0A1F5RH89_9BACT</name>
<accession>A0A1F5RH89</accession>
<evidence type="ECO:0000313" key="3">
    <source>
        <dbReference type="Proteomes" id="UP000177230"/>
    </source>
</evidence>
<dbReference type="EMBL" id="MFFM01000016">
    <property type="protein sequence ID" value="OGF13513.1"/>
    <property type="molecule type" value="Genomic_DNA"/>
</dbReference>
<reference evidence="2 3" key="1">
    <citation type="journal article" date="2016" name="Nat. Commun.">
        <title>Thousands of microbial genomes shed light on interconnected biogeochemical processes in an aquifer system.</title>
        <authorList>
            <person name="Anantharaman K."/>
            <person name="Brown C.T."/>
            <person name="Hug L.A."/>
            <person name="Sharon I."/>
            <person name="Castelle C.J."/>
            <person name="Probst A.J."/>
            <person name="Thomas B.C."/>
            <person name="Singh A."/>
            <person name="Wilkins M.J."/>
            <person name="Karaoz U."/>
            <person name="Brodie E.L."/>
            <person name="Williams K.H."/>
            <person name="Hubbard S.S."/>
            <person name="Banfield J.F."/>
        </authorList>
    </citation>
    <scope>NUCLEOTIDE SEQUENCE [LARGE SCALE GENOMIC DNA]</scope>
</reference>
<gene>
    <name evidence="2" type="ORF">A2024_11355</name>
</gene>
<proteinExistence type="predicted"/>
<comment type="caution">
    <text evidence="2">The sequence shown here is derived from an EMBL/GenBank/DDBJ whole genome shotgun (WGS) entry which is preliminary data.</text>
</comment>
<dbReference type="Proteomes" id="UP000177230">
    <property type="component" value="Unassembled WGS sequence"/>
</dbReference>
<sequence>MKRIFVIIALIVLFAGFNACLAGGIDIARLKYGGGGDWYNDPDEETNLLKEFSARTGQEVNPEKFNISADDDQLFSHPFLFITGHGGIKFTEREVKRLRRYIESGGFIYADDDYGMDTTFRREIKRILPECSLQELPFTHPIYNCYYDFSGGLPKIHEHEKGRPVGYGIYFQERLVLFYSFNTNISDGWTNAHNDPPEVREQAIRMGINILWYAVTNP</sequence>
<dbReference type="AlphaFoldDB" id="A0A1F5RH89"/>
<dbReference type="InterPro" id="IPR025297">
    <property type="entry name" value="DUF4159"/>
</dbReference>
<dbReference type="Gene3D" id="3.40.50.12140">
    <property type="entry name" value="Domain of unknown function DUF4159"/>
    <property type="match status" value="1"/>
</dbReference>
<evidence type="ECO:0000259" key="1">
    <source>
        <dbReference type="Pfam" id="PF13709"/>
    </source>
</evidence>
<organism evidence="2 3">
    <name type="scientific">Candidatus Edwardsbacteria bacterium GWF2_54_11</name>
    <dbReference type="NCBI Taxonomy" id="1817851"/>
    <lineage>
        <taxon>Bacteria</taxon>
        <taxon>Candidatus Edwardsiibacteriota</taxon>
    </lineage>
</organism>
<dbReference type="Pfam" id="PF13709">
    <property type="entry name" value="DUF4159"/>
    <property type="match status" value="1"/>
</dbReference>
<evidence type="ECO:0000313" key="2">
    <source>
        <dbReference type="EMBL" id="OGF13513.1"/>
    </source>
</evidence>
<protein>
    <recommendedName>
        <fullName evidence="1">DUF4159 domain-containing protein</fullName>
    </recommendedName>
</protein>
<feature type="domain" description="DUF4159" evidence="1">
    <location>
        <begin position="27"/>
        <end position="214"/>
    </location>
</feature>